<protein>
    <recommendedName>
        <fullName evidence="4">Conjugal transfer protein TraD</fullName>
    </recommendedName>
</protein>
<feature type="transmembrane region" description="Helical" evidence="1">
    <location>
        <begin position="141"/>
        <end position="158"/>
    </location>
</feature>
<evidence type="ECO:0008006" key="4">
    <source>
        <dbReference type="Google" id="ProtNLM"/>
    </source>
</evidence>
<comment type="caution">
    <text evidence="2">The sequence shown here is derived from an EMBL/GenBank/DDBJ whole genome shotgun (WGS) entry which is preliminary data.</text>
</comment>
<evidence type="ECO:0000313" key="3">
    <source>
        <dbReference type="Proteomes" id="UP001055185"/>
    </source>
</evidence>
<evidence type="ECO:0000256" key="1">
    <source>
        <dbReference type="SAM" id="Phobius"/>
    </source>
</evidence>
<gene>
    <name evidence="2" type="ORF">JCM17207_18960</name>
</gene>
<keyword evidence="3" id="KW-1185">Reference proteome</keyword>
<keyword evidence="1" id="KW-0472">Membrane</keyword>
<dbReference type="RefSeq" id="WP_238317514.1">
    <property type="nucleotide sequence ID" value="NZ_BQKV01000081.1"/>
</dbReference>
<feature type="transmembrane region" description="Helical" evidence="1">
    <location>
        <begin position="66"/>
        <end position="83"/>
    </location>
</feature>
<dbReference type="Proteomes" id="UP001055185">
    <property type="component" value="Unassembled WGS sequence"/>
</dbReference>
<feature type="transmembrane region" description="Helical" evidence="1">
    <location>
        <begin position="35"/>
        <end position="54"/>
    </location>
</feature>
<dbReference type="AlphaFoldDB" id="A0AA37J130"/>
<name>A0AA37J130_9FIRM</name>
<keyword evidence="1" id="KW-1133">Transmembrane helix</keyword>
<reference evidence="2" key="1">
    <citation type="journal article" date="2022" name="Int. J. Syst. Evol. Microbiol.">
        <title>Genome-based, phenotypic and chemotaxonomic classification of Faecalibacterium strains: proposal of three novel species Faecalibacterium duncaniae sp. nov., Faecalibacterium hattorii sp. nov. and Faecalibacterium gallinarum sp. nov. .</title>
        <authorList>
            <person name="Sakamoto M."/>
            <person name="Sakurai N."/>
            <person name="Tanno H."/>
            <person name="Iino T."/>
            <person name="Ohkuma M."/>
            <person name="Endo A."/>
        </authorList>
    </citation>
    <scope>NUCLEOTIDE SEQUENCE</scope>
    <source>
        <strain evidence="2">JCM 17207</strain>
    </source>
</reference>
<accession>A0AA37J130</accession>
<proteinExistence type="predicted"/>
<keyword evidence="1" id="KW-0812">Transmembrane</keyword>
<organism evidence="2 3">
    <name type="scientific">Faecalibacterium gallinarum</name>
    <dbReference type="NCBI Taxonomy" id="2903556"/>
    <lineage>
        <taxon>Bacteria</taxon>
        <taxon>Bacillati</taxon>
        <taxon>Bacillota</taxon>
        <taxon>Clostridia</taxon>
        <taxon>Eubacteriales</taxon>
        <taxon>Oscillospiraceae</taxon>
        <taxon>Faecalibacterium</taxon>
    </lineage>
</organism>
<evidence type="ECO:0000313" key="2">
    <source>
        <dbReference type="EMBL" id="GJN65271.1"/>
    </source>
</evidence>
<feature type="transmembrane region" description="Helical" evidence="1">
    <location>
        <begin position="9"/>
        <end position="29"/>
    </location>
</feature>
<dbReference type="EMBL" id="BQKV01000081">
    <property type="protein sequence ID" value="GJN65271.1"/>
    <property type="molecule type" value="Genomic_DNA"/>
</dbReference>
<sequence>MKLKFTRKTWYFCLLVAAAATLLNGLAVLTGQDFSFLEMCSFCLTALSALFLAAEKGSDPSRKRNYFGVFLFLMASYLFAGWLGYLCAALAWPLLLYTAAGTGAPVSRQLRLVCGAEGLHLLFVLLAGYGGFASAQFWANLFWVLLAVARGWAALVLYRAQEDT</sequence>